<proteinExistence type="predicted"/>
<evidence type="ECO:0000313" key="2">
    <source>
        <dbReference type="Proteomes" id="UP000024635"/>
    </source>
</evidence>
<gene>
    <name evidence="1" type="primary">Acey_s0005.g2555</name>
    <name evidence="1" type="ORF">Y032_0005g2555</name>
</gene>
<sequence>MIPAMYLKCLKMVSKPVFRDGVCTNLLEQIYVQRRVSPLISSIGQNKTCSPNVAAVESTWPEGQESASMVDVRKEMVPCL</sequence>
<reference evidence="2" key="1">
    <citation type="journal article" date="2015" name="Nat. Genet.">
        <title>The genome and transcriptome of the zoonotic hookworm Ancylostoma ceylanicum identify infection-specific gene families.</title>
        <authorList>
            <person name="Schwarz E.M."/>
            <person name="Hu Y."/>
            <person name="Antoshechkin I."/>
            <person name="Miller M.M."/>
            <person name="Sternberg P.W."/>
            <person name="Aroian R.V."/>
        </authorList>
    </citation>
    <scope>NUCLEOTIDE SEQUENCE</scope>
    <source>
        <strain evidence="2">HY135</strain>
    </source>
</reference>
<accession>A0A016VS83</accession>
<dbReference type="AlphaFoldDB" id="A0A016VS83"/>
<organism evidence="1 2">
    <name type="scientific">Ancylostoma ceylanicum</name>
    <dbReference type="NCBI Taxonomy" id="53326"/>
    <lineage>
        <taxon>Eukaryota</taxon>
        <taxon>Metazoa</taxon>
        <taxon>Ecdysozoa</taxon>
        <taxon>Nematoda</taxon>
        <taxon>Chromadorea</taxon>
        <taxon>Rhabditida</taxon>
        <taxon>Rhabditina</taxon>
        <taxon>Rhabditomorpha</taxon>
        <taxon>Strongyloidea</taxon>
        <taxon>Ancylostomatidae</taxon>
        <taxon>Ancylostomatinae</taxon>
        <taxon>Ancylostoma</taxon>
    </lineage>
</organism>
<dbReference type="Proteomes" id="UP000024635">
    <property type="component" value="Unassembled WGS sequence"/>
</dbReference>
<keyword evidence="2" id="KW-1185">Reference proteome</keyword>
<protein>
    <submittedName>
        <fullName evidence="1">Uncharacterized protein</fullName>
    </submittedName>
</protein>
<dbReference type="EMBL" id="JARK01001341">
    <property type="protein sequence ID" value="EYC30280.1"/>
    <property type="molecule type" value="Genomic_DNA"/>
</dbReference>
<evidence type="ECO:0000313" key="1">
    <source>
        <dbReference type="EMBL" id="EYC30280.1"/>
    </source>
</evidence>
<comment type="caution">
    <text evidence="1">The sequence shown here is derived from an EMBL/GenBank/DDBJ whole genome shotgun (WGS) entry which is preliminary data.</text>
</comment>
<name>A0A016VS83_9BILA</name>